<reference evidence="4" key="2">
    <citation type="submission" date="2020-12" db="UniProtKB">
        <authorList>
            <consortium name="WormBaseParasite"/>
        </authorList>
    </citation>
    <scope>IDENTIFICATION</scope>
</reference>
<dbReference type="RefSeq" id="XP_024509844.1">
    <property type="nucleotide sequence ID" value="XM_024644268.1"/>
</dbReference>
<proteinExistence type="predicted"/>
<dbReference type="OrthoDB" id="337038at2759"/>
<dbReference type="SUPFAM" id="SSF55797">
    <property type="entry name" value="PR-1-like"/>
    <property type="match status" value="1"/>
</dbReference>
<dbReference type="Gene3D" id="3.40.33.10">
    <property type="entry name" value="CAP"/>
    <property type="match status" value="1"/>
</dbReference>
<dbReference type="SMART" id="SM00198">
    <property type="entry name" value="SCP"/>
    <property type="match status" value="1"/>
</dbReference>
<dbReference type="AlphaFoldDB" id="A0A090N0G5"/>
<name>A0A090N0G5_STRRB</name>
<dbReference type="WormBase" id="SRAE_2000527300">
    <property type="protein sequence ID" value="SRP11975"/>
    <property type="gene ID" value="WBGene00265533"/>
</dbReference>
<evidence type="ECO:0000313" key="4">
    <source>
        <dbReference type="WBParaSite" id="SRAE_2000527300.1"/>
    </source>
</evidence>
<dbReference type="WBParaSite" id="SRAE_2000527300.1">
    <property type="protein sequence ID" value="SRAE_2000527300.1"/>
    <property type="gene ID" value="WBGene00265533"/>
</dbReference>
<dbReference type="Proteomes" id="UP000035682">
    <property type="component" value="Unplaced"/>
</dbReference>
<protein>
    <submittedName>
        <fullName evidence="2 4">Cysteine-rich secretory protein, allergen V5/Tpx-1-related family and CAP domain-containing protein</fullName>
    </submittedName>
</protein>
<dbReference type="GeneID" id="36383026"/>
<dbReference type="EMBL" id="LN609529">
    <property type="protein sequence ID" value="CEF70648.1"/>
    <property type="molecule type" value="Genomic_DNA"/>
</dbReference>
<dbReference type="InterPro" id="IPR014044">
    <property type="entry name" value="CAP_dom"/>
</dbReference>
<accession>A0A090N0G5</accession>
<keyword evidence="3" id="KW-1185">Reference proteome</keyword>
<evidence type="ECO:0000259" key="1">
    <source>
        <dbReference type="SMART" id="SM00198"/>
    </source>
</evidence>
<gene>
    <name evidence="2 4 5" type="ORF">SRAE_2000527300</name>
</gene>
<evidence type="ECO:0000313" key="5">
    <source>
        <dbReference type="WormBase" id="SRAE_2000527300"/>
    </source>
</evidence>
<evidence type="ECO:0000313" key="2">
    <source>
        <dbReference type="EMBL" id="CEF70648.1"/>
    </source>
</evidence>
<dbReference type="InterPro" id="IPR035940">
    <property type="entry name" value="CAP_sf"/>
</dbReference>
<reference evidence="2 3" key="1">
    <citation type="submission" date="2014-09" db="EMBL/GenBank/DDBJ databases">
        <authorList>
            <person name="Martin A.A."/>
        </authorList>
    </citation>
    <scope>NUCLEOTIDE SEQUENCE</scope>
    <source>
        <strain evidence="3">ED321</strain>
        <strain evidence="2">ED321 Heterogonic</strain>
    </source>
</reference>
<feature type="domain" description="SCP" evidence="1">
    <location>
        <begin position="149"/>
        <end position="278"/>
    </location>
</feature>
<evidence type="ECO:0000313" key="3">
    <source>
        <dbReference type="Proteomes" id="UP000035682"/>
    </source>
</evidence>
<dbReference type="CTD" id="36383026"/>
<organism evidence="2">
    <name type="scientific">Strongyloides ratti</name>
    <name type="common">Parasitic roundworm</name>
    <dbReference type="NCBI Taxonomy" id="34506"/>
    <lineage>
        <taxon>Eukaryota</taxon>
        <taxon>Metazoa</taxon>
        <taxon>Ecdysozoa</taxon>
        <taxon>Nematoda</taxon>
        <taxon>Chromadorea</taxon>
        <taxon>Rhabditida</taxon>
        <taxon>Tylenchina</taxon>
        <taxon>Panagrolaimomorpha</taxon>
        <taxon>Strongyloidoidea</taxon>
        <taxon>Strongyloididae</taxon>
        <taxon>Strongyloides</taxon>
    </lineage>
</organism>
<sequence>MKFILIFIIFITTFISFTDTQIKKLSLLRRNTLNENLPKQKCLYDDSKRILYLIINNDIFFQFKGYVFKNYNDVTKYYNLINLKSRFQIKLKPTGGVKPSEIKLYSKRKHISEKDFYKFIEKNPLTNKIWKTIWFACNYVCFCRDNFKHLKKGIIKEINAYRKIHNSVPLIESVKLNELANIFIVKKSLMHFSYKNDILHTNVLYETVQKHKANYIIKNLFDEFMGFYNYKNNYFTDTFVLQTQMLWKKTTLIGLGVYESNNQLHLAFVFYPKGNINRKYKKNINFFN</sequence>